<feature type="non-terminal residue" evidence="9">
    <location>
        <position position="1"/>
    </location>
</feature>
<proteinExistence type="inferred from homology"/>
<evidence type="ECO:0000256" key="6">
    <source>
        <dbReference type="ARBA" id="ARBA00023136"/>
    </source>
</evidence>
<evidence type="ECO:0000256" key="7">
    <source>
        <dbReference type="ARBA" id="ARBA00033993"/>
    </source>
</evidence>
<feature type="transmembrane region" description="Helical" evidence="8">
    <location>
        <begin position="113"/>
        <end position="131"/>
    </location>
</feature>
<dbReference type="InterPro" id="IPR029020">
    <property type="entry name" value="Ammonium/urea_transptr"/>
</dbReference>
<feature type="transmembrane region" description="Helical" evidence="8">
    <location>
        <begin position="137"/>
        <end position="159"/>
    </location>
</feature>
<evidence type="ECO:0000256" key="3">
    <source>
        <dbReference type="ARBA" id="ARBA00022475"/>
    </source>
</evidence>
<dbReference type="Gene3D" id="1.10.3430.10">
    <property type="entry name" value="Ammonium transporter AmtB like domains"/>
    <property type="match status" value="2"/>
</dbReference>
<evidence type="ECO:0000256" key="1">
    <source>
        <dbReference type="ARBA" id="ARBA00004651"/>
    </source>
</evidence>
<keyword evidence="6 8" id="KW-0472">Membrane</keyword>
<comment type="catalytic activity">
    <reaction evidence="7">
        <text>urea(in) = urea(out)</text>
        <dbReference type="Rhea" id="RHEA:32799"/>
        <dbReference type="ChEBI" id="CHEBI:16199"/>
    </reaction>
</comment>
<gene>
    <name evidence="9" type="primary">Slc14a2</name>
    <name evidence="9" type="ORF">GTO95_0012746</name>
</gene>
<comment type="subcellular location">
    <subcellularLocation>
        <location evidence="1">Cell membrane</location>
        <topology evidence="1">Multi-pass membrane protein</topology>
    </subcellularLocation>
</comment>
<dbReference type="Proteomes" id="UP000736164">
    <property type="component" value="Unassembled WGS sequence"/>
</dbReference>
<dbReference type="InterPro" id="IPR004937">
    <property type="entry name" value="Urea_transporter"/>
</dbReference>
<dbReference type="Pfam" id="PF03253">
    <property type="entry name" value="UT"/>
    <property type="match status" value="1"/>
</dbReference>
<name>A0A8J7P570_ATRSP</name>
<keyword evidence="10" id="KW-1185">Reference proteome</keyword>
<dbReference type="EMBL" id="JAAWVO010070989">
    <property type="protein sequence ID" value="MBN3324501.1"/>
    <property type="molecule type" value="Genomic_DNA"/>
</dbReference>
<organism evidence="9 10">
    <name type="scientific">Atractosteus spatula</name>
    <name type="common">Alligator gar</name>
    <name type="synonym">Lepisosteus spatula</name>
    <dbReference type="NCBI Taxonomy" id="7917"/>
    <lineage>
        <taxon>Eukaryota</taxon>
        <taxon>Metazoa</taxon>
        <taxon>Chordata</taxon>
        <taxon>Craniata</taxon>
        <taxon>Vertebrata</taxon>
        <taxon>Euteleostomi</taxon>
        <taxon>Actinopterygii</taxon>
        <taxon>Neopterygii</taxon>
        <taxon>Holostei</taxon>
        <taxon>Semionotiformes</taxon>
        <taxon>Lepisosteidae</taxon>
        <taxon>Atractosteus</taxon>
    </lineage>
</organism>
<feature type="transmembrane region" description="Helical" evidence="8">
    <location>
        <begin position="60"/>
        <end position="76"/>
    </location>
</feature>
<sequence length="200" mass="21602">LRGVSQVILANNPLSGCLIQTALVLHRPWQALMDTEVLLSSMFTALIIGKDSKEVSEGLHGFNGMLVVMLICVFSARKDWYLWLLLLCCLAGAMCSFLSSGLAPVLDRWDLPVSVFPFLLQGVPVGVGQIYACDGLWPSVIILVAVFLFSPLVCAHALMGSSVGILAGKVEYSAQSIISCHLEQWFSKCGPQACARWSVG</sequence>
<dbReference type="GO" id="GO:0005886">
    <property type="term" value="C:plasma membrane"/>
    <property type="evidence" value="ECO:0007669"/>
    <property type="project" value="UniProtKB-SubCell"/>
</dbReference>
<comment type="similarity">
    <text evidence="2">Belongs to the urea transporter family.</text>
</comment>
<evidence type="ECO:0000313" key="10">
    <source>
        <dbReference type="Proteomes" id="UP000736164"/>
    </source>
</evidence>
<feature type="non-terminal residue" evidence="9">
    <location>
        <position position="200"/>
    </location>
</feature>
<accession>A0A8J7P570</accession>
<protein>
    <submittedName>
        <fullName evidence="9">UT2 protein</fullName>
    </submittedName>
</protein>
<dbReference type="PANTHER" id="PTHR10464">
    <property type="entry name" value="UREA TRANSPORTER"/>
    <property type="match status" value="1"/>
</dbReference>
<dbReference type="GO" id="GO:0015204">
    <property type="term" value="F:urea transmembrane transporter activity"/>
    <property type="evidence" value="ECO:0007669"/>
    <property type="project" value="InterPro"/>
</dbReference>
<evidence type="ECO:0000256" key="4">
    <source>
        <dbReference type="ARBA" id="ARBA00022692"/>
    </source>
</evidence>
<evidence type="ECO:0000256" key="5">
    <source>
        <dbReference type="ARBA" id="ARBA00022989"/>
    </source>
</evidence>
<keyword evidence="3" id="KW-1003">Cell membrane</keyword>
<evidence type="ECO:0000256" key="2">
    <source>
        <dbReference type="ARBA" id="ARBA00005914"/>
    </source>
</evidence>
<feature type="transmembrane region" description="Helical" evidence="8">
    <location>
        <begin position="82"/>
        <end position="106"/>
    </location>
</feature>
<dbReference type="AlphaFoldDB" id="A0A8J7P570"/>
<reference evidence="9" key="1">
    <citation type="journal article" date="2021" name="Cell">
        <title>Tracing the genetic footprints of vertebrate landing in non-teleost ray-finned fishes.</title>
        <authorList>
            <person name="Bi X."/>
            <person name="Wang K."/>
            <person name="Yang L."/>
            <person name="Pan H."/>
            <person name="Jiang H."/>
            <person name="Wei Q."/>
            <person name="Fang M."/>
            <person name="Yu H."/>
            <person name="Zhu C."/>
            <person name="Cai Y."/>
            <person name="He Y."/>
            <person name="Gan X."/>
            <person name="Zeng H."/>
            <person name="Yu D."/>
            <person name="Zhu Y."/>
            <person name="Jiang H."/>
            <person name="Qiu Q."/>
            <person name="Yang H."/>
            <person name="Zhang Y.E."/>
            <person name="Wang W."/>
            <person name="Zhu M."/>
            <person name="He S."/>
            <person name="Zhang G."/>
        </authorList>
    </citation>
    <scope>NUCLEOTIDE SEQUENCE</scope>
    <source>
        <strain evidence="9">Allg_001</strain>
    </source>
</reference>
<keyword evidence="5 8" id="KW-1133">Transmembrane helix</keyword>
<evidence type="ECO:0000256" key="8">
    <source>
        <dbReference type="SAM" id="Phobius"/>
    </source>
</evidence>
<dbReference type="PANTHER" id="PTHR10464:SF9">
    <property type="entry name" value="UREA TRANSPORTER"/>
    <property type="match status" value="1"/>
</dbReference>
<keyword evidence="4 8" id="KW-0812">Transmembrane</keyword>
<comment type="caution">
    <text evidence="9">The sequence shown here is derived from an EMBL/GenBank/DDBJ whole genome shotgun (WGS) entry which is preliminary data.</text>
</comment>
<evidence type="ECO:0000313" key="9">
    <source>
        <dbReference type="EMBL" id="MBN3324501.1"/>
    </source>
</evidence>